<dbReference type="InterPro" id="IPR036409">
    <property type="entry name" value="Aldolase_II/adducin_N_sf"/>
</dbReference>
<dbReference type="Proteomes" id="UP000503011">
    <property type="component" value="Chromosome"/>
</dbReference>
<keyword evidence="2" id="KW-0456">Lyase</keyword>
<gene>
    <name evidence="4" type="ORF">Psuf_076060</name>
</gene>
<feature type="domain" description="Class II aldolase/adducin N-terminal" evidence="3">
    <location>
        <begin position="5"/>
        <end position="193"/>
    </location>
</feature>
<sequence>MTHHRTIATACRILAGTGLAEDILGHVSLRTGPDRMLVRCRGPREEGLLFTREGDVREVDLDGRGDLPDGYAVPNELPIHGELLRARPDVDAVVHCHPPSVLLAGVEEIPLRPVFGAYHIPAARMAAAGVPVYPRAVLVRRPDLGRELVAAMGQATVCVMKGHGITAVGSGPHAVQQAVVRALALDVLARVSVDRARLGDRATDLPPDDLAELPDLGGPFNDLTMWRHHVARLRLAGLAPD</sequence>
<dbReference type="SUPFAM" id="SSF53639">
    <property type="entry name" value="AraD/HMP-PK domain-like"/>
    <property type="match status" value="1"/>
</dbReference>
<organism evidence="4 5">
    <name type="scientific">Phytohabitans suffuscus</name>
    <dbReference type="NCBI Taxonomy" id="624315"/>
    <lineage>
        <taxon>Bacteria</taxon>
        <taxon>Bacillati</taxon>
        <taxon>Actinomycetota</taxon>
        <taxon>Actinomycetes</taxon>
        <taxon>Micromonosporales</taxon>
        <taxon>Micromonosporaceae</taxon>
    </lineage>
</organism>
<dbReference type="Gene3D" id="3.40.225.10">
    <property type="entry name" value="Class II aldolase/adducin N-terminal domain"/>
    <property type="match status" value="1"/>
</dbReference>
<dbReference type="InterPro" id="IPR050197">
    <property type="entry name" value="Aldolase_class_II_sugar_metab"/>
</dbReference>
<evidence type="ECO:0000256" key="1">
    <source>
        <dbReference type="ARBA" id="ARBA00022723"/>
    </source>
</evidence>
<dbReference type="GO" id="GO:0046872">
    <property type="term" value="F:metal ion binding"/>
    <property type="evidence" value="ECO:0007669"/>
    <property type="project" value="UniProtKB-KW"/>
</dbReference>
<dbReference type="PANTHER" id="PTHR22789">
    <property type="entry name" value="FUCULOSE PHOSPHATE ALDOLASE"/>
    <property type="match status" value="1"/>
</dbReference>
<evidence type="ECO:0000259" key="3">
    <source>
        <dbReference type="SMART" id="SM01007"/>
    </source>
</evidence>
<evidence type="ECO:0000313" key="5">
    <source>
        <dbReference type="Proteomes" id="UP000503011"/>
    </source>
</evidence>
<name>A0A6F8YWB6_9ACTN</name>
<keyword evidence="1" id="KW-0479">Metal-binding</keyword>
<keyword evidence="5" id="KW-1185">Reference proteome</keyword>
<dbReference type="GO" id="GO:0005829">
    <property type="term" value="C:cytosol"/>
    <property type="evidence" value="ECO:0007669"/>
    <property type="project" value="TreeGrafter"/>
</dbReference>
<dbReference type="Pfam" id="PF00596">
    <property type="entry name" value="Aldolase_II"/>
    <property type="match status" value="1"/>
</dbReference>
<dbReference type="RefSeq" id="WP_173162524.1">
    <property type="nucleotide sequence ID" value="NZ_AP022871.1"/>
</dbReference>
<protein>
    <recommendedName>
        <fullName evidence="3">Class II aldolase/adducin N-terminal domain-containing protein</fullName>
    </recommendedName>
</protein>
<dbReference type="EMBL" id="AP022871">
    <property type="protein sequence ID" value="BCB90293.1"/>
    <property type="molecule type" value="Genomic_DNA"/>
</dbReference>
<dbReference type="KEGG" id="psuu:Psuf_076060"/>
<reference evidence="4 5" key="1">
    <citation type="submission" date="2020-03" db="EMBL/GenBank/DDBJ databases">
        <title>Whole genome shotgun sequence of Phytohabitans suffuscus NBRC 105367.</title>
        <authorList>
            <person name="Komaki H."/>
            <person name="Tamura T."/>
        </authorList>
    </citation>
    <scope>NUCLEOTIDE SEQUENCE [LARGE SCALE GENOMIC DNA]</scope>
    <source>
        <strain evidence="4 5">NBRC 105367</strain>
    </source>
</reference>
<evidence type="ECO:0000256" key="2">
    <source>
        <dbReference type="ARBA" id="ARBA00023239"/>
    </source>
</evidence>
<dbReference type="GO" id="GO:0019323">
    <property type="term" value="P:pentose catabolic process"/>
    <property type="evidence" value="ECO:0007669"/>
    <property type="project" value="TreeGrafter"/>
</dbReference>
<dbReference type="AlphaFoldDB" id="A0A6F8YWB6"/>
<dbReference type="SMART" id="SM01007">
    <property type="entry name" value="Aldolase_II"/>
    <property type="match status" value="1"/>
</dbReference>
<proteinExistence type="predicted"/>
<dbReference type="InterPro" id="IPR001303">
    <property type="entry name" value="Aldolase_II/adducin_N"/>
</dbReference>
<reference evidence="4 5" key="2">
    <citation type="submission" date="2020-03" db="EMBL/GenBank/DDBJ databases">
        <authorList>
            <person name="Ichikawa N."/>
            <person name="Kimura A."/>
            <person name="Kitahashi Y."/>
            <person name="Uohara A."/>
        </authorList>
    </citation>
    <scope>NUCLEOTIDE SEQUENCE [LARGE SCALE GENOMIC DNA]</scope>
    <source>
        <strain evidence="4 5">NBRC 105367</strain>
    </source>
</reference>
<dbReference type="GO" id="GO:0016832">
    <property type="term" value="F:aldehyde-lyase activity"/>
    <property type="evidence" value="ECO:0007669"/>
    <property type="project" value="TreeGrafter"/>
</dbReference>
<accession>A0A6F8YWB6</accession>
<dbReference type="PANTHER" id="PTHR22789:SF0">
    <property type="entry name" value="3-OXO-TETRONATE 4-PHOSPHATE DECARBOXYLASE-RELATED"/>
    <property type="match status" value="1"/>
</dbReference>
<evidence type="ECO:0000313" key="4">
    <source>
        <dbReference type="EMBL" id="BCB90293.1"/>
    </source>
</evidence>